<reference evidence="1" key="1">
    <citation type="submission" date="2018-02" db="EMBL/GenBank/DDBJ databases">
        <title>Rhizophora mucronata_Transcriptome.</title>
        <authorList>
            <person name="Meera S.P."/>
            <person name="Sreeshan A."/>
            <person name="Augustine A."/>
        </authorList>
    </citation>
    <scope>NUCLEOTIDE SEQUENCE</scope>
    <source>
        <tissue evidence="1">Leaf</tissue>
    </source>
</reference>
<sequence length="34" mass="4213">MLLIHSVRVFFFCVSNLEYVHLRMLLLIRIYIFL</sequence>
<dbReference type="AlphaFoldDB" id="A0A2P2QAS9"/>
<name>A0A2P2QAS9_RHIMU</name>
<accession>A0A2P2QAS9</accession>
<evidence type="ECO:0000313" key="1">
    <source>
        <dbReference type="EMBL" id="MBX64101.1"/>
    </source>
</evidence>
<proteinExistence type="predicted"/>
<protein>
    <submittedName>
        <fullName evidence="1">Uncharacterized protein</fullName>
    </submittedName>
</protein>
<dbReference type="EMBL" id="GGEC01083617">
    <property type="protein sequence ID" value="MBX64101.1"/>
    <property type="molecule type" value="Transcribed_RNA"/>
</dbReference>
<organism evidence="1">
    <name type="scientific">Rhizophora mucronata</name>
    <name type="common">Asiatic mangrove</name>
    <dbReference type="NCBI Taxonomy" id="61149"/>
    <lineage>
        <taxon>Eukaryota</taxon>
        <taxon>Viridiplantae</taxon>
        <taxon>Streptophyta</taxon>
        <taxon>Embryophyta</taxon>
        <taxon>Tracheophyta</taxon>
        <taxon>Spermatophyta</taxon>
        <taxon>Magnoliopsida</taxon>
        <taxon>eudicotyledons</taxon>
        <taxon>Gunneridae</taxon>
        <taxon>Pentapetalae</taxon>
        <taxon>rosids</taxon>
        <taxon>fabids</taxon>
        <taxon>Malpighiales</taxon>
        <taxon>Rhizophoraceae</taxon>
        <taxon>Rhizophora</taxon>
    </lineage>
</organism>